<dbReference type="InterPro" id="IPR018314">
    <property type="entry name" value="RsmB/NOL1/NOP2-like_CS"/>
</dbReference>
<evidence type="ECO:0000256" key="1">
    <source>
        <dbReference type="ARBA" id="ARBA00004123"/>
    </source>
</evidence>
<dbReference type="Gene3D" id="3.40.50.150">
    <property type="entry name" value="Vaccinia Virus protein VP39"/>
    <property type="match status" value="2"/>
</dbReference>
<dbReference type="Proteomes" id="UP000824890">
    <property type="component" value="Unassembled WGS sequence"/>
</dbReference>
<dbReference type="Pfam" id="PF25378">
    <property type="entry name" value="PUA_NSUN2"/>
    <property type="match status" value="1"/>
</dbReference>
<evidence type="ECO:0000256" key="2">
    <source>
        <dbReference type="ARBA" id="ARBA00007494"/>
    </source>
</evidence>
<dbReference type="PRINTS" id="PR02008">
    <property type="entry name" value="RCMTFAMILY"/>
</dbReference>
<name>A0ABQ8A1E2_BRANA</name>
<feature type="compositionally biased region" description="Low complexity" evidence="11">
    <location>
        <begin position="1192"/>
        <end position="1204"/>
    </location>
</feature>
<feature type="region of interest" description="Disordered" evidence="11">
    <location>
        <begin position="1183"/>
        <end position="1204"/>
    </location>
</feature>
<dbReference type="InterPro" id="IPR029063">
    <property type="entry name" value="SAM-dependent_MTases_sf"/>
</dbReference>
<dbReference type="InterPro" id="IPR023270">
    <property type="entry name" value="RCMT_NCL1"/>
</dbReference>
<gene>
    <name evidence="13" type="ORF">HID58_062021</name>
</gene>
<comment type="caution">
    <text evidence="10">Lacks conserved residue(s) required for the propagation of feature annotation.</text>
</comment>
<dbReference type="SUPFAM" id="SSF53335">
    <property type="entry name" value="S-adenosyl-L-methionine-dependent methyltransferases"/>
    <property type="match status" value="1"/>
</dbReference>
<evidence type="ECO:0000256" key="8">
    <source>
        <dbReference type="ARBA" id="ARBA00022884"/>
    </source>
</evidence>
<dbReference type="PROSITE" id="PS01153">
    <property type="entry name" value="NOL1_NOP2_SUN"/>
    <property type="match status" value="1"/>
</dbReference>
<feature type="binding site" evidence="10">
    <location>
        <begin position="606"/>
        <end position="612"/>
    </location>
    <ligand>
        <name>S-adenosyl-L-methionine</name>
        <dbReference type="ChEBI" id="CHEBI:59789"/>
    </ligand>
</feature>
<dbReference type="Pfam" id="PF01189">
    <property type="entry name" value="Methyltr_RsmB-F"/>
    <property type="match status" value="1"/>
</dbReference>
<comment type="subcellular location">
    <subcellularLocation>
        <location evidence="1">Nucleus</location>
    </subcellularLocation>
</comment>
<evidence type="ECO:0000313" key="13">
    <source>
        <dbReference type="EMBL" id="KAH0885925.1"/>
    </source>
</evidence>
<feature type="region of interest" description="Disordered" evidence="11">
    <location>
        <begin position="820"/>
        <end position="843"/>
    </location>
</feature>
<evidence type="ECO:0000256" key="6">
    <source>
        <dbReference type="ARBA" id="ARBA00022691"/>
    </source>
</evidence>
<keyword evidence="3" id="KW-0820">tRNA-binding</keyword>
<feature type="compositionally biased region" description="Basic and acidic residues" evidence="11">
    <location>
        <begin position="441"/>
        <end position="459"/>
    </location>
</feature>
<dbReference type="InterPro" id="IPR057285">
    <property type="entry name" value="Pre-PUA_NSUN2"/>
</dbReference>
<dbReference type="PANTHER" id="PTHR22808">
    <property type="entry name" value="NCL1 YEAST -RELATED NOL1/NOP2/FMU SUN DOMAIN-CONTAINING"/>
    <property type="match status" value="1"/>
</dbReference>
<evidence type="ECO:0000256" key="9">
    <source>
        <dbReference type="ARBA" id="ARBA00023242"/>
    </source>
</evidence>
<protein>
    <recommendedName>
        <fullName evidence="12">SAM-dependent MTase RsmB/NOP-type domain-containing protein</fullName>
    </recommendedName>
</protein>
<organism evidence="13 14">
    <name type="scientific">Brassica napus</name>
    <name type="common">Rape</name>
    <dbReference type="NCBI Taxonomy" id="3708"/>
    <lineage>
        <taxon>Eukaryota</taxon>
        <taxon>Viridiplantae</taxon>
        <taxon>Streptophyta</taxon>
        <taxon>Embryophyta</taxon>
        <taxon>Tracheophyta</taxon>
        <taxon>Spermatophyta</taxon>
        <taxon>Magnoliopsida</taxon>
        <taxon>eudicotyledons</taxon>
        <taxon>Gunneridae</taxon>
        <taxon>Pentapetalae</taxon>
        <taxon>rosids</taxon>
        <taxon>malvids</taxon>
        <taxon>Brassicales</taxon>
        <taxon>Brassicaceae</taxon>
        <taxon>Brassiceae</taxon>
        <taxon>Brassica</taxon>
    </lineage>
</organism>
<feature type="domain" description="SAM-dependent MTase RsmB/NOP-type" evidence="12">
    <location>
        <begin position="488"/>
        <end position="891"/>
    </location>
</feature>
<evidence type="ECO:0000313" key="14">
    <source>
        <dbReference type="Proteomes" id="UP000824890"/>
    </source>
</evidence>
<keyword evidence="8 10" id="KW-0694">RNA-binding</keyword>
<dbReference type="PRINTS" id="PR02011">
    <property type="entry name" value="RCMTNCL1"/>
</dbReference>
<dbReference type="InterPro" id="IPR001678">
    <property type="entry name" value="MeTrfase_RsmB-F_NOP2_dom"/>
</dbReference>
<dbReference type="InterPro" id="IPR023267">
    <property type="entry name" value="RCMT"/>
</dbReference>
<feature type="compositionally biased region" description="Basic residues" evidence="11">
    <location>
        <begin position="428"/>
        <end position="440"/>
    </location>
</feature>
<feature type="region of interest" description="Disordered" evidence="11">
    <location>
        <begin position="895"/>
        <end position="979"/>
    </location>
</feature>
<dbReference type="Pfam" id="PF15613">
    <property type="entry name" value="WSD"/>
    <property type="match status" value="1"/>
</dbReference>
<feature type="active site" description="Nucleophile" evidence="10">
    <location>
        <position position="747"/>
    </location>
</feature>
<evidence type="ECO:0000256" key="3">
    <source>
        <dbReference type="ARBA" id="ARBA00022555"/>
    </source>
</evidence>
<accession>A0ABQ8A1E2</accession>
<sequence length="1204" mass="135418">MTRQEAVSMDSLLLGKIHLSLLKLLLVDVETELQRGSFSTLSISCKFLALLQSVESQILILDMWKDSLNSLTWAEILRQILVAAGFGSVKRAGGQSEELSKERRLMKKYGLRLGTLKGERIEELSKSSDSHPVDSSSIVGAAFAKLAGDNVHPMQSVYLGSDRRFNRYWLFLGPCNANDPGHRCVYFESSEDGHWEVISHKEALRALLSVLDDRGRREARLIDRRSYLDTLTRCKSCHDLYWRDEKHCKICHATFELDIDLEERYAIHAATCNRKNEESSDSFPDHKVLSSQLQSLKAAVYAIESAMPEDALIGAWKKSAHRLWAKRLRRSSTLSEITQVIGDFVGAINEDWLWHFGEEEEHYSNALMGEIITSFPSMPRTTSAIALWLVKLDTLIASYVVEKAPLPEGNQLNRTRKHKLSVLQMGRGRQRGRSQRKHFKESRENVWKRPKSDAPDKPTWEPFLTDNPNFEEYYKEQGIVKAEEWDLFMEILRKPLPAAFRVNSNSQFCDEIISILENDFVKSLQAEAIEGGELEAIKPLPWYPKNLAWHSNFSRKEIRKNKILERFHEFLKLENEVGNMTRQEAVSMVPPLFLDVHPDHFVLDMCAAPGSKTFQLLEIIHGASEPGTLPNGMVVANDVDFQRSNLLIHQTKRMCTANLIVTNHEGQQFPGCRLKGLSEDMPINQLSFDRVLCDVPCSGDGTLRKAPDIWRKWNSGMGNGLHSLQVILAMRGLSLLKVGGKMIYSTCSMNPVEDEAVVAEILRRCGDSVELVDVSDKLPELIRRPGLKTWKVRDKGGWFTSYKDVPQNRRGGVIVSMFPSGKNLKDSTETTQENENGGVQDECKETENSVVDAIPDEPVVEVSDLPLERCMRIVPHDQNTGAFFIAVLHKVSPLPEFQEKPNPRKHSSKKNADSTEKSPAEEAVVSANTEPVEEEDANNEKDDDSLEPEKQTTQGETTITEEKEANPPSQAGGKRKVPMQGRWKGFDPVVFLKEETLIDSIKEFYGIKDESFPLYGHLVTRNTDTSSVKRIYYVSKSVKEVLQLNFAVGQQLKIASVGLKMFERQSAKEGSSKPCSFRISAEGLPVILPYITKQVLYTPMADFKHLLEHKSIRFPDFVNPQLSQKATELVLGCCVVILSDGEEPVKADASTIAISCWRGNNSLAVMITLADCQELLERLAERTPKTGGGSVDGNNGDSVAMETA</sequence>
<proteinExistence type="inferred from homology"/>
<keyword evidence="4 10" id="KW-0489">Methyltransferase</keyword>
<dbReference type="PANTHER" id="PTHR22808:SF24">
    <property type="entry name" value="SAM-DEPENDENT MTASE RSMB_NOP-TYPE DOMAIN-CONTAINING PROTEIN"/>
    <property type="match status" value="1"/>
</dbReference>
<evidence type="ECO:0000256" key="5">
    <source>
        <dbReference type="ARBA" id="ARBA00022679"/>
    </source>
</evidence>
<dbReference type="InterPro" id="IPR049560">
    <property type="entry name" value="MeTrfase_RsmB-F_NOP2_cat"/>
</dbReference>
<evidence type="ECO:0000256" key="4">
    <source>
        <dbReference type="ARBA" id="ARBA00022603"/>
    </source>
</evidence>
<feature type="region of interest" description="Disordered" evidence="11">
    <location>
        <begin position="425"/>
        <end position="461"/>
    </location>
</feature>
<keyword evidence="5 10" id="KW-0808">Transferase</keyword>
<dbReference type="EMBL" id="JAGKQM010000014">
    <property type="protein sequence ID" value="KAH0885925.1"/>
    <property type="molecule type" value="Genomic_DNA"/>
</dbReference>
<dbReference type="InterPro" id="IPR028941">
    <property type="entry name" value="WHIM2_dom"/>
</dbReference>
<dbReference type="Pfam" id="PF25376">
    <property type="entry name" value="Pre-PUA_NSUN2"/>
    <property type="match status" value="1"/>
</dbReference>
<keyword evidence="9" id="KW-0539">Nucleus</keyword>
<evidence type="ECO:0000256" key="7">
    <source>
        <dbReference type="ARBA" id="ARBA00022694"/>
    </source>
</evidence>
<feature type="binding site" evidence="10">
    <location>
        <position position="694"/>
    </location>
    <ligand>
        <name>S-adenosyl-L-methionine</name>
        <dbReference type="ChEBI" id="CHEBI:59789"/>
    </ligand>
</feature>
<keyword evidence="6 10" id="KW-0949">S-adenosyl-L-methionine</keyword>
<feature type="compositionally biased region" description="Basic and acidic residues" evidence="11">
    <location>
        <begin position="910"/>
        <end position="920"/>
    </location>
</feature>
<comment type="similarity">
    <text evidence="2 10">Belongs to the class I-like SAM-binding methyltransferase superfamily. RsmB/NOP family.</text>
</comment>
<dbReference type="InterPro" id="IPR057286">
    <property type="entry name" value="PUA_NSUN2"/>
</dbReference>
<keyword evidence="7" id="KW-0819">tRNA processing</keyword>
<evidence type="ECO:0000256" key="11">
    <source>
        <dbReference type="SAM" id="MobiDB-lite"/>
    </source>
</evidence>
<comment type="caution">
    <text evidence="13">The sequence shown here is derived from an EMBL/GenBank/DDBJ whole genome shotgun (WGS) entry which is preliminary data.</text>
</comment>
<reference evidence="13 14" key="1">
    <citation type="submission" date="2021-05" db="EMBL/GenBank/DDBJ databases">
        <title>Genome Assembly of Synthetic Allotetraploid Brassica napus Reveals Homoeologous Exchanges between Subgenomes.</title>
        <authorList>
            <person name="Davis J.T."/>
        </authorList>
    </citation>
    <scope>NUCLEOTIDE SEQUENCE [LARGE SCALE GENOMIC DNA]</scope>
    <source>
        <strain evidence="14">cv. Da-Ae</strain>
        <tissue evidence="13">Seedling</tissue>
    </source>
</reference>
<evidence type="ECO:0000256" key="10">
    <source>
        <dbReference type="PROSITE-ProRule" id="PRU01023"/>
    </source>
</evidence>
<keyword evidence="14" id="KW-1185">Reference proteome</keyword>
<feature type="compositionally biased region" description="Acidic residues" evidence="11">
    <location>
        <begin position="931"/>
        <end position="946"/>
    </location>
</feature>
<feature type="binding site" evidence="10">
    <location>
        <position position="638"/>
    </location>
    <ligand>
        <name>S-adenosyl-L-methionine</name>
        <dbReference type="ChEBI" id="CHEBI:59789"/>
    </ligand>
</feature>
<dbReference type="PROSITE" id="PS51686">
    <property type="entry name" value="SAM_MT_RSMB_NOP"/>
    <property type="match status" value="1"/>
</dbReference>
<evidence type="ECO:0000259" key="12">
    <source>
        <dbReference type="PROSITE" id="PS51686"/>
    </source>
</evidence>